<accession>A0ABQ7LYW2</accession>
<comment type="similarity">
    <text evidence="1">Belongs to the DEFL family.</text>
</comment>
<feature type="signal peptide" evidence="6">
    <location>
        <begin position="1"/>
        <end position="23"/>
    </location>
</feature>
<evidence type="ECO:0000313" key="9">
    <source>
        <dbReference type="Proteomes" id="UP000823674"/>
    </source>
</evidence>
<organism evidence="8 9">
    <name type="scientific">Brassica rapa subsp. trilocularis</name>
    <dbReference type="NCBI Taxonomy" id="1813537"/>
    <lineage>
        <taxon>Eukaryota</taxon>
        <taxon>Viridiplantae</taxon>
        <taxon>Streptophyta</taxon>
        <taxon>Embryophyta</taxon>
        <taxon>Tracheophyta</taxon>
        <taxon>Spermatophyta</taxon>
        <taxon>Magnoliopsida</taxon>
        <taxon>eudicotyledons</taxon>
        <taxon>Gunneridae</taxon>
        <taxon>Pentapetalae</taxon>
        <taxon>rosids</taxon>
        <taxon>malvids</taxon>
        <taxon>Brassicales</taxon>
        <taxon>Brassicaceae</taxon>
        <taxon>Brassiceae</taxon>
        <taxon>Brassica</taxon>
    </lineage>
</organism>
<evidence type="ECO:0000256" key="5">
    <source>
        <dbReference type="ARBA" id="ARBA00023157"/>
    </source>
</evidence>
<dbReference type="InterPro" id="IPR056373">
    <property type="entry name" value="Defensin-like_dom"/>
</dbReference>
<evidence type="ECO:0000256" key="3">
    <source>
        <dbReference type="ARBA" id="ARBA00022577"/>
    </source>
</evidence>
<evidence type="ECO:0000256" key="4">
    <source>
        <dbReference type="ARBA" id="ARBA00022821"/>
    </source>
</evidence>
<feature type="chain" id="PRO_5045714181" description="Defensin-like domain-containing protein" evidence="6">
    <location>
        <begin position="24"/>
        <end position="85"/>
    </location>
</feature>
<protein>
    <recommendedName>
        <fullName evidence="7">Defensin-like domain-containing protein</fullName>
    </recommendedName>
</protein>
<keyword evidence="6" id="KW-0732">Signal</keyword>
<keyword evidence="2" id="KW-0929">Antimicrobial</keyword>
<comment type="caution">
    <text evidence="8">The sequence shown here is derived from an EMBL/GenBank/DDBJ whole genome shotgun (WGS) entry which is preliminary data.</text>
</comment>
<dbReference type="Proteomes" id="UP000823674">
    <property type="component" value="Chromosome A06"/>
</dbReference>
<evidence type="ECO:0000256" key="6">
    <source>
        <dbReference type="SAM" id="SignalP"/>
    </source>
</evidence>
<keyword evidence="4" id="KW-0611">Plant defense</keyword>
<gene>
    <name evidence="8" type="primary">A06p008110.1_BraROA</name>
    <name evidence="8" type="ORF">IGI04_021722</name>
</gene>
<dbReference type="EMBL" id="JADBGQ010000006">
    <property type="protein sequence ID" value="KAG5391759.1"/>
    <property type="molecule type" value="Genomic_DNA"/>
</dbReference>
<keyword evidence="9" id="KW-1185">Reference proteome</keyword>
<evidence type="ECO:0000259" key="7">
    <source>
        <dbReference type="Pfam" id="PF24552"/>
    </source>
</evidence>
<keyword evidence="5" id="KW-1015">Disulfide bond</keyword>
<evidence type="ECO:0000256" key="2">
    <source>
        <dbReference type="ARBA" id="ARBA00022529"/>
    </source>
</evidence>
<feature type="domain" description="Defensin-like" evidence="7">
    <location>
        <begin position="37"/>
        <end position="83"/>
    </location>
</feature>
<dbReference type="Pfam" id="PF24552">
    <property type="entry name" value="Defensin"/>
    <property type="match status" value="1"/>
</dbReference>
<proteinExistence type="inferred from homology"/>
<evidence type="ECO:0000313" key="8">
    <source>
        <dbReference type="EMBL" id="KAG5391759.1"/>
    </source>
</evidence>
<keyword evidence="3" id="KW-0295">Fungicide</keyword>
<evidence type="ECO:0000256" key="1">
    <source>
        <dbReference type="ARBA" id="ARBA00006722"/>
    </source>
</evidence>
<reference evidence="8 9" key="1">
    <citation type="submission" date="2021-03" db="EMBL/GenBank/DDBJ databases">
        <authorList>
            <person name="King G.J."/>
            <person name="Bancroft I."/>
            <person name="Baten A."/>
            <person name="Bloomfield J."/>
            <person name="Borpatragohain P."/>
            <person name="He Z."/>
            <person name="Irish N."/>
            <person name="Irwin J."/>
            <person name="Liu K."/>
            <person name="Mauleon R.P."/>
            <person name="Moore J."/>
            <person name="Morris R."/>
            <person name="Ostergaard L."/>
            <person name="Wang B."/>
            <person name="Wells R."/>
        </authorList>
    </citation>
    <scope>NUCLEOTIDE SEQUENCE [LARGE SCALE GENOMIC DNA]</scope>
    <source>
        <strain evidence="8">R-o-18</strain>
        <tissue evidence="8">Leaf</tissue>
    </source>
</reference>
<sequence length="85" mass="9204">MGSTKTFMTCLLVVTLAVSLSNNLNVLVSGAEKKLSYEHCNALCSPTYDGWSECQSDCAEKGYYYGACASPSPKLPKKCCCQTFI</sequence>
<name>A0ABQ7LYW2_BRACM</name>